<reference evidence="1" key="1">
    <citation type="submission" date="2023-07" db="EMBL/GenBank/DDBJ databases">
        <title>Isolates cultured from stool samples of acute diarrhea patients.</title>
        <authorList>
            <person name="Jiang S."/>
        </authorList>
    </citation>
    <scope>NUCLEOTIDE SEQUENCE</scope>
    <source>
        <strain evidence="1">L4424</strain>
    </source>
</reference>
<dbReference type="EMBL" id="JAUPXB010000001">
    <property type="protein sequence ID" value="MDO7921302.1"/>
    <property type="molecule type" value="Genomic_DNA"/>
</dbReference>
<dbReference type="InterPro" id="IPR018880">
    <property type="entry name" value="Phage_P4_Ash"/>
</dbReference>
<dbReference type="Proteomes" id="UP001176432">
    <property type="component" value="Unassembled WGS sequence"/>
</dbReference>
<protein>
    <submittedName>
        <fullName evidence="1">Host cell division inhibitor Icd-like protein</fullName>
    </submittedName>
</protein>
<organism evidence="1 2">
    <name type="scientific">Enterobacter asburiae</name>
    <dbReference type="NCBI Taxonomy" id="61645"/>
    <lineage>
        <taxon>Bacteria</taxon>
        <taxon>Pseudomonadati</taxon>
        <taxon>Pseudomonadota</taxon>
        <taxon>Gammaproteobacteria</taxon>
        <taxon>Enterobacterales</taxon>
        <taxon>Enterobacteriaceae</taxon>
        <taxon>Enterobacter</taxon>
        <taxon>Enterobacter cloacae complex</taxon>
    </lineage>
</organism>
<comment type="caution">
    <text evidence="1">The sequence shown here is derived from an EMBL/GenBank/DDBJ whole genome shotgun (WGS) entry which is preliminary data.</text>
</comment>
<dbReference type="Pfam" id="PF10554">
    <property type="entry name" value="Phage_ASH"/>
    <property type="match status" value="1"/>
</dbReference>
<dbReference type="NCBIfam" id="NF033153">
    <property type="entry name" value="phage_ICD_like"/>
    <property type="match status" value="1"/>
</dbReference>
<sequence>MAQISASIAGGSLMPTVQNKAFPLAGLMYANVNVWSKAARRQIATNSDVWNLSKPDICHRQIFTNLGVFGRSTHAHECEAGITAPANASPSFYRRGDEEFSEKYRRAREGEFLESIKKGLPTIANPVYGYSAPAKSGAGRGNPLNIKATQTPIASFFVSCHSAHQFSGNARNVSMVALAGLPKGRPVSFVSGISTPVNVTTPLERGNSGGDSLYTKEAAIMATTPTQNPQFIWLIAAVRRDMPTITAKIHHIAAPSEHEARRSLARDHVCFFAGRIRLEVAA</sequence>
<dbReference type="AlphaFoldDB" id="A0AAW7ZM64"/>
<evidence type="ECO:0000313" key="1">
    <source>
        <dbReference type="EMBL" id="MDO7921302.1"/>
    </source>
</evidence>
<dbReference type="RefSeq" id="WP_233422274.1">
    <property type="nucleotide sequence ID" value="NZ_CP083834.1"/>
</dbReference>
<name>A0AAW7ZM64_ENTAS</name>
<gene>
    <name evidence="1" type="ORF">Q5934_07125</name>
</gene>
<evidence type="ECO:0000313" key="2">
    <source>
        <dbReference type="Proteomes" id="UP001176432"/>
    </source>
</evidence>
<accession>A0AAW7ZM64</accession>
<proteinExistence type="predicted"/>